<gene>
    <name evidence="1" type="ORF">GPM918_LOCUS40445</name>
    <name evidence="2" type="ORF">SRO942_LOCUS41387</name>
</gene>
<dbReference type="EMBL" id="CAJNOQ010029963">
    <property type="protein sequence ID" value="CAF1571742.1"/>
    <property type="molecule type" value="Genomic_DNA"/>
</dbReference>
<dbReference type="AlphaFoldDB" id="A0A815YKI7"/>
<protein>
    <recommendedName>
        <fullName evidence="4">Tetratricopeptide repeat protein</fullName>
    </recommendedName>
</protein>
<dbReference type="SUPFAM" id="SSF48452">
    <property type="entry name" value="TPR-like"/>
    <property type="match status" value="1"/>
</dbReference>
<evidence type="ECO:0000313" key="2">
    <source>
        <dbReference type="EMBL" id="CAF4435277.1"/>
    </source>
</evidence>
<comment type="caution">
    <text evidence="1">The sequence shown here is derived from an EMBL/GenBank/DDBJ whole genome shotgun (WGS) entry which is preliminary data.</text>
</comment>
<dbReference type="InterPro" id="IPR011990">
    <property type="entry name" value="TPR-like_helical_dom_sf"/>
</dbReference>
<evidence type="ECO:0000313" key="1">
    <source>
        <dbReference type="EMBL" id="CAF1571742.1"/>
    </source>
</evidence>
<organism evidence="1 3">
    <name type="scientific">Didymodactylos carnosus</name>
    <dbReference type="NCBI Taxonomy" id="1234261"/>
    <lineage>
        <taxon>Eukaryota</taxon>
        <taxon>Metazoa</taxon>
        <taxon>Spiralia</taxon>
        <taxon>Gnathifera</taxon>
        <taxon>Rotifera</taxon>
        <taxon>Eurotatoria</taxon>
        <taxon>Bdelloidea</taxon>
        <taxon>Philodinida</taxon>
        <taxon>Philodinidae</taxon>
        <taxon>Didymodactylos</taxon>
    </lineage>
</organism>
<name>A0A815YKI7_9BILA</name>
<reference evidence="1" key="1">
    <citation type="submission" date="2021-02" db="EMBL/GenBank/DDBJ databases">
        <authorList>
            <person name="Nowell W R."/>
        </authorList>
    </citation>
    <scope>NUCLEOTIDE SEQUENCE</scope>
</reference>
<keyword evidence="3" id="KW-1185">Reference proteome</keyword>
<dbReference type="OrthoDB" id="10372725at2759"/>
<evidence type="ECO:0008006" key="4">
    <source>
        <dbReference type="Google" id="ProtNLM"/>
    </source>
</evidence>
<dbReference type="EMBL" id="CAJOBC010095798">
    <property type="protein sequence ID" value="CAF4435277.1"/>
    <property type="molecule type" value="Genomic_DNA"/>
</dbReference>
<evidence type="ECO:0000313" key="3">
    <source>
        <dbReference type="Proteomes" id="UP000663829"/>
    </source>
</evidence>
<dbReference type="Gene3D" id="1.25.40.10">
    <property type="entry name" value="Tetratricopeptide repeat domain"/>
    <property type="match status" value="1"/>
</dbReference>
<proteinExistence type="predicted"/>
<dbReference type="Proteomes" id="UP000681722">
    <property type="component" value="Unassembled WGS sequence"/>
</dbReference>
<sequence length="269" mass="31209">MWQKYAHDDELNSSANIGKIHQELSYFYRDKLKDKNLENTHYNQAIKWYSSALEKYNTNPAEVATVYESIAVAYRLKMQIEDDDKTANALAAIEHQELCMQQLLIYCSPNRKKVGDALKELAQTIGLWDEGVTNSQKALDIYIYQNSCYNYDDIVSLCTGIVGIYTHQKGENYAPALKYQLLKHEFEVKQLNEIVEDDGEDQVYHKHTGIGWSHEEVADMYIKLGEYELACQNLQLAKKIYEGSDPNDREELNYYLEEKLRSIESFLGK</sequence>
<accession>A0A815YKI7</accession>
<dbReference type="Proteomes" id="UP000663829">
    <property type="component" value="Unassembled WGS sequence"/>
</dbReference>